<keyword evidence="6 8" id="KW-0539">Nucleus</keyword>
<feature type="domain" description="Chromosome segregation in meiosis protein 3" evidence="10">
    <location>
        <begin position="54"/>
        <end position="137"/>
    </location>
</feature>
<dbReference type="VEuPathDB" id="FungiDB:TRICI_000953"/>
<feature type="compositionally biased region" description="Acidic residues" evidence="9">
    <location>
        <begin position="254"/>
        <end position="268"/>
    </location>
</feature>
<dbReference type="GO" id="GO:0000076">
    <property type="term" value="P:DNA replication checkpoint signaling"/>
    <property type="evidence" value="ECO:0007669"/>
    <property type="project" value="UniProtKB-UniRule"/>
</dbReference>
<evidence type="ECO:0000256" key="9">
    <source>
        <dbReference type="SAM" id="MobiDB-lite"/>
    </source>
</evidence>
<evidence type="ECO:0000259" key="10">
    <source>
        <dbReference type="Pfam" id="PF07962"/>
    </source>
</evidence>
<sequence length="331" mass="37411">MEDELLDSYEIDQNRSGVDDGVNNFDQTGVENTTALGVDDNEEVVVKKRRVMPKLDSDRLLSDQGIPQLRTKVIPNIKLKGKGHEKGDIRRILYSYQMWAHTLFPKAKFEDFIELARRAGKQPSMKVNRRQWIESEKYGYDFSRVSRDIGSLDSAARDTRSPEIENGQANGTELHNPQNNPSEGENDLFMGSMGFEDDDDDDDLPVIMPSHNNNKTSTRQRVFGDDEEDDDLYDKPTEQPHVTNNDTSNNKDNSDDEDGIPQDDEIDELMTSRAGEKEKENGKQSPADDIPDDDELEEIMHTSSANNRQNSENLDDDFEADAMAAAGELGF</sequence>
<feature type="compositionally biased region" description="Low complexity" evidence="9">
    <location>
        <begin position="321"/>
        <end position="331"/>
    </location>
</feature>
<dbReference type="GO" id="GO:0003677">
    <property type="term" value="F:DNA binding"/>
    <property type="evidence" value="ECO:0007669"/>
    <property type="project" value="TreeGrafter"/>
</dbReference>
<dbReference type="PANTHER" id="PTHR13220:SF11">
    <property type="entry name" value="TIMELESS-INTERACTING PROTEIN"/>
    <property type="match status" value="1"/>
</dbReference>
<comment type="caution">
    <text evidence="11">The sequence shown here is derived from an EMBL/GenBank/DDBJ whole genome shotgun (WGS) entry which is preliminary data.</text>
</comment>
<comment type="function">
    <text evidence="8">Plays an important role in the control of DNA replication and the maintenance of replication fork stability.</text>
</comment>
<proteinExistence type="inferred from homology"/>
<evidence type="ECO:0000313" key="11">
    <source>
        <dbReference type="EMBL" id="KAA8916834.1"/>
    </source>
</evidence>
<evidence type="ECO:0000256" key="8">
    <source>
        <dbReference type="RuleBase" id="RU366049"/>
    </source>
</evidence>
<dbReference type="InterPro" id="IPR040038">
    <property type="entry name" value="TIPIN/Csm3/Swi3"/>
</dbReference>
<dbReference type="AlphaFoldDB" id="A0A642VCU8"/>
<evidence type="ECO:0000256" key="1">
    <source>
        <dbReference type="ARBA" id="ARBA00004123"/>
    </source>
</evidence>
<dbReference type="GO" id="GO:0043111">
    <property type="term" value="P:replication fork arrest"/>
    <property type="evidence" value="ECO:0007669"/>
    <property type="project" value="TreeGrafter"/>
</dbReference>
<evidence type="ECO:0000256" key="3">
    <source>
        <dbReference type="ARBA" id="ARBA00011217"/>
    </source>
</evidence>
<dbReference type="GO" id="GO:0031297">
    <property type="term" value="P:replication fork processing"/>
    <property type="evidence" value="ECO:0007669"/>
    <property type="project" value="UniProtKB-UniRule"/>
</dbReference>
<dbReference type="EMBL" id="SWFS01000078">
    <property type="protein sequence ID" value="KAA8916834.1"/>
    <property type="molecule type" value="Genomic_DNA"/>
</dbReference>
<reference evidence="11" key="1">
    <citation type="journal article" date="2019" name="G3 (Bethesda)">
        <title>Genome Assemblies of Two Rare Opportunistic Yeast Pathogens: Diutina rugosa (syn. Candida rugosa) and Trichomonascus ciferrii (syn. Candida ciferrii).</title>
        <authorList>
            <person name="Mixao V."/>
            <person name="Saus E."/>
            <person name="Hansen A.P."/>
            <person name="Lass-Florl C."/>
            <person name="Gabaldon T."/>
        </authorList>
    </citation>
    <scope>NUCLEOTIDE SEQUENCE</scope>
    <source>
        <strain evidence="11">CBS 4856</strain>
    </source>
</reference>
<dbReference type="GO" id="GO:0006974">
    <property type="term" value="P:DNA damage response"/>
    <property type="evidence" value="ECO:0007669"/>
    <property type="project" value="UniProtKB-KW"/>
</dbReference>
<keyword evidence="7 8" id="KW-0131">Cell cycle</keyword>
<accession>A0A642VCU8</accession>
<dbReference type="Proteomes" id="UP000761534">
    <property type="component" value="Unassembled WGS sequence"/>
</dbReference>
<keyword evidence="5" id="KW-0236">DNA replication inhibitor</keyword>
<evidence type="ECO:0000256" key="7">
    <source>
        <dbReference type="ARBA" id="ARBA00023306"/>
    </source>
</evidence>
<comment type="similarity">
    <text evidence="2 8">Belongs to the CSM3 family.</text>
</comment>
<evidence type="ECO:0000256" key="5">
    <source>
        <dbReference type="ARBA" id="ARBA00022880"/>
    </source>
</evidence>
<feature type="compositionally biased region" description="Acidic residues" evidence="9">
    <location>
        <begin position="195"/>
        <end position="204"/>
    </location>
</feature>
<comment type="subunit">
    <text evidence="3">Component of the fork protection complex (FPC) consisting of TOF1 and CSM3.</text>
</comment>
<comment type="subcellular location">
    <subcellularLocation>
        <location evidence="1 8">Nucleus</location>
    </subcellularLocation>
</comment>
<evidence type="ECO:0000256" key="4">
    <source>
        <dbReference type="ARBA" id="ARBA00022763"/>
    </source>
</evidence>
<dbReference type="GO" id="GO:0031298">
    <property type="term" value="C:replication fork protection complex"/>
    <property type="evidence" value="ECO:0007669"/>
    <property type="project" value="TreeGrafter"/>
</dbReference>
<gene>
    <name evidence="11" type="ORF">TRICI_000953</name>
</gene>
<name>A0A642VCU8_9ASCO</name>
<feature type="compositionally biased region" description="Polar residues" evidence="9">
    <location>
        <begin position="210"/>
        <end position="220"/>
    </location>
</feature>
<feature type="region of interest" description="Disordered" evidence="9">
    <location>
        <begin position="153"/>
        <end position="331"/>
    </location>
</feature>
<keyword evidence="4 8" id="KW-0227">DNA damage</keyword>
<dbReference type="PANTHER" id="PTHR13220">
    <property type="entry name" value="TIMELESS INTERACTING-RELATED"/>
    <property type="match status" value="1"/>
</dbReference>
<feature type="compositionally biased region" description="Polar residues" evidence="9">
    <location>
        <begin position="301"/>
        <end position="312"/>
    </location>
</feature>
<dbReference type="OrthoDB" id="437078at2759"/>
<dbReference type="Pfam" id="PF07962">
    <property type="entry name" value="Swi3"/>
    <property type="match status" value="1"/>
</dbReference>
<evidence type="ECO:0000256" key="2">
    <source>
        <dbReference type="ARBA" id="ARBA00006075"/>
    </source>
</evidence>
<evidence type="ECO:0000313" key="12">
    <source>
        <dbReference type="Proteomes" id="UP000761534"/>
    </source>
</evidence>
<dbReference type="InterPro" id="IPR012923">
    <property type="entry name" value="Csm3"/>
</dbReference>
<organism evidence="11 12">
    <name type="scientific">Trichomonascus ciferrii</name>
    <dbReference type="NCBI Taxonomy" id="44093"/>
    <lineage>
        <taxon>Eukaryota</taxon>
        <taxon>Fungi</taxon>
        <taxon>Dikarya</taxon>
        <taxon>Ascomycota</taxon>
        <taxon>Saccharomycotina</taxon>
        <taxon>Dipodascomycetes</taxon>
        <taxon>Dipodascales</taxon>
        <taxon>Trichomonascaceae</taxon>
        <taxon>Trichomonascus</taxon>
        <taxon>Trichomonascus ciferrii complex</taxon>
    </lineage>
</organism>
<protein>
    <recommendedName>
        <fullName evidence="8">Chromosome segregation in meiosis protein</fullName>
    </recommendedName>
</protein>
<feature type="compositionally biased region" description="Polar residues" evidence="9">
    <location>
        <begin position="167"/>
        <end position="183"/>
    </location>
</feature>
<keyword evidence="12" id="KW-1185">Reference proteome</keyword>
<evidence type="ECO:0000256" key="6">
    <source>
        <dbReference type="ARBA" id="ARBA00023242"/>
    </source>
</evidence>